<reference evidence="2" key="2">
    <citation type="submission" date="2018-07" db="EMBL/GenBank/DDBJ databases">
        <authorList>
            <consortium name="NCBI Pathogen Detection Project"/>
        </authorList>
    </citation>
    <scope>NUCLEOTIDE SEQUENCE</scope>
    <source>
        <strain evidence="2">2010K-0362</strain>
    </source>
</reference>
<protein>
    <submittedName>
        <fullName evidence="2">Conjugal transfer protein TrbI</fullName>
    </submittedName>
</protein>
<evidence type="ECO:0000256" key="1">
    <source>
        <dbReference type="SAM" id="MobiDB-lite"/>
    </source>
</evidence>
<dbReference type="EMBL" id="DAAREO010000094">
    <property type="protein sequence ID" value="HAE2108572.1"/>
    <property type="molecule type" value="Genomic_DNA"/>
</dbReference>
<name>A0A727MNJ7_SALEN</name>
<gene>
    <name evidence="2" type="ORF">G3W49_004641</name>
</gene>
<accession>A0A727MNJ7</accession>
<dbReference type="AlphaFoldDB" id="A0A727MNJ7"/>
<reference evidence="2" key="1">
    <citation type="journal article" date="2018" name="Genome Biol.">
        <title>SKESA: strategic k-mer extension for scrupulous assemblies.</title>
        <authorList>
            <person name="Souvorov A."/>
            <person name="Agarwala R."/>
            <person name="Lipman D.J."/>
        </authorList>
    </citation>
    <scope>NUCLEOTIDE SEQUENCE</scope>
    <source>
        <strain evidence="2">2010K-0362</strain>
    </source>
</reference>
<comment type="caution">
    <text evidence="2">The sequence shown here is derived from an EMBL/GenBank/DDBJ whole genome shotgun (WGS) entry which is preliminary data.</text>
</comment>
<dbReference type="RefSeq" id="WP_234805206.1">
    <property type="nucleotide sequence ID" value="NZ_MZWR01000016.1"/>
</dbReference>
<evidence type="ECO:0000313" key="2">
    <source>
        <dbReference type="EMBL" id="HAE2108572.1"/>
    </source>
</evidence>
<feature type="non-terminal residue" evidence="2">
    <location>
        <position position="1"/>
    </location>
</feature>
<organism evidence="2">
    <name type="scientific">Salmonella enteritidis</name>
    <dbReference type="NCBI Taxonomy" id="149539"/>
    <lineage>
        <taxon>Bacteria</taxon>
        <taxon>Pseudomonadati</taxon>
        <taxon>Pseudomonadota</taxon>
        <taxon>Gammaproteobacteria</taxon>
        <taxon>Enterobacterales</taxon>
        <taxon>Enterobacteriaceae</taxon>
        <taxon>Salmonella</taxon>
    </lineage>
</organism>
<proteinExistence type="predicted"/>
<sequence length="32" mass="3421">NGFNTDQMLKQLGDLNPQQFMSGSQGGHANGK</sequence>
<feature type="region of interest" description="Disordered" evidence="1">
    <location>
        <begin position="1"/>
        <end position="32"/>
    </location>
</feature>